<feature type="non-terminal residue" evidence="1">
    <location>
        <position position="1"/>
    </location>
</feature>
<evidence type="ECO:0000313" key="1">
    <source>
        <dbReference type="EMBL" id="EME26271.1"/>
    </source>
</evidence>
<name>M2VSY4_GALSU</name>
<proteinExistence type="predicted"/>
<dbReference type="AlphaFoldDB" id="M2VSY4"/>
<reference evidence="2" key="1">
    <citation type="journal article" date="2013" name="Science">
        <title>Gene transfer from bacteria and archaea facilitated evolution of an extremophilic eukaryote.</title>
        <authorList>
            <person name="Schonknecht G."/>
            <person name="Chen W.H."/>
            <person name="Ternes C.M."/>
            <person name="Barbier G.G."/>
            <person name="Shrestha R.P."/>
            <person name="Stanke M."/>
            <person name="Brautigam A."/>
            <person name="Baker B.J."/>
            <person name="Banfield J.F."/>
            <person name="Garavito R.M."/>
            <person name="Carr K."/>
            <person name="Wilkerson C."/>
            <person name="Rensing S.A."/>
            <person name="Gagneul D."/>
            <person name="Dickenson N.E."/>
            <person name="Oesterhelt C."/>
            <person name="Lercher M.J."/>
            <person name="Weber A.P."/>
        </authorList>
    </citation>
    <scope>NUCLEOTIDE SEQUENCE [LARGE SCALE GENOMIC DNA]</scope>
    <source>
        <strain evidence="2">074W</strain>
    </source>
</reference>
<keyword evidence="2" id="KW-1185">Reference proteome</keyword>
<dbReference type="Gramene" id="EME26271">
    <property type="protein sequence ID" value="EME26271"/>
    <property type="gene ID" value="Gasu_60860"/>
</dbReference>
<dbReference type="EMBL" id="KB454556">
    <property type="protein sequence ID" value="EME26271.1"/>
    <property type="molecule type" value="Genomic_DNA"/>
</dbReference>
<organism evidence="1 2">
    <name type="scientific">Galdieria sulphuraria</name>
    <name type="common">Red alga</name>
    <dbReference type="NCBI Taxonomy" id="130081"/>
    <lineage>
        <taxon>Eukaryota</taxon>
        <taxon>Rhodophyta</taxon>
        <taxon>Bangiophyceae</taxon>
        <taxon>Galdieriales</taxon>
        <taxon>Galdieriaceae</taxon>
        <taxon>Galdieria</taxon>
    </lineage>
</organism>
<sequence length="23" mass="2834">TQQKDNLRWNCLYNSECIYESLL</sequence>
<accession>M2VSY4</accession>
<dbReference type="KEGG" id="gsl:Gasu_60860"/>
<protein>
    <submittedName>
        <fullName evidence="1">Uncharacterized protein</fullName>
    </submittedName>
</protein>
<gene>
    <name evidence="1" type="ORF">Gasu_60860</name>
</gene>
<evidence type="ECO:0000313" key="2">
    <source>
        <dbReference type="Proteomes" id="UP000030680"/>
    </source>
</evidence>
<dbReference type="Proteomes" id="UP000030680">
    <property type="component" value="Unassembled WGS sequence"/>
</dbReference>